<gene>
    <name evidence="1" type="ORF">C7H85_02920</name>
</gene>
<dbReference type="Pfam" id="PF05159">
    <property type="entry name" value="Capsule_synth"/>
    <property type="match status" value="1"/>
</dbReference>
<accession>A0A2P7RC22</accession>
<dbReference type="OrthoDB" id="9794206at2"/>
<dbReference type="GO" id="GO:0000271">
    <property type="term" value="P:polysaccharide biosynthetic process"/>
    <property type="evidence" value="ECO:0007669"/>
    <property type="project" value="InterPro"/>
</dbReference>
<sequence>MQSVLLLQGPLGPFFQYFSRFLAKKGIKVHKIHFNAGEGCWPCAGSNVGYRGTLQDWPAFLADYVKRHGIDAVFCYSDCREYHCAARSLCLDQDIDFWVFEEGYLRPDYITLEKGGVNAHSPWYDNLAQMLPTVEKVDESDHFIISPTFRRRIYYAIRYYLSMQLGGRIYPHYRHHRHRPYWTEAIAWLKGWATKYRHKNIDLGLQQNLIDRHSGHLFLLPLQVADDFQIRTHSDFEDVAHSIRVILASFARHADAADVLVLKHHPMDRGYSDYQSLLCREAARLGVADRVFYGYELSLPELYHHCKGVVTVNSTVGISALIHHIPTITLGKALYDVPGLTSRNGLDAFWRAPAPVDKALFRQFRHFLLRYTQLNGSFYGEYDKTCQQIWQRMGELSHLYPQPVLPSEPGPAVCSRQIGLQPQP</sequence>
<evidence type="ECO:0000313" key="2">
    <source>
        <dbReference type="Proteomes" id="UP000240243"/>
    </source>
</evidence>
<reference evidence="1 2" key="1">
    <citation type="submission" date="2018-03" db="EMBL/GenBank/DDBJ databases">
        <title>The draft genome of Zobellella sp. 59N8.</title>
        <authorList>
            <person name="Liu L."/>
            <person name="Li L."/>
            <person name="Zhang X."/>
            <person name="Liang L."/>
            <person name="Wang T."/>
        </authorList>
    </citation>
    <scope>NUCLEOTIDE SEQUENCE [LARGE SCALE GENOMIC DNA]</scope>
    <source>
        <strain evidence="1 2">59N8</strain>
    </source>
</reference>
<keyword evidence="2" id="KW-1185">Reference proteome</keyword>
<organism evidence="1 2">
    <name type="scientific">Zobellella endophytica</name>
    <dbReference type="NCBI Taxonomy" id="2116700"/>
    <lineage>
        <taxon>Bacteria</taxon>
        <taxon>Pseudomonadati</taxon>
        <taxon>Pseudomonadota</taxon>
        <taxon>Gammaproteobacteria</taxon>
        <taxon>Aeromonadales</taxon>
        <taxon>Aeromonadaceae</taxon>
        <taxon>Zobellella</taxon>
    </lineage>
</organism>
<name>A0A2P7RC22_9GAMM</name>
<dbReference type="GO" id="GO:0015774">
    <property type="term" value="P:polysaccharide transport"/>
    <property type="evidence" value="ECO:0007669"/>
    <property type="project" value="InterPro"/>
</dbReference>
<dbReference type="Proteomes" id="UP000240243">
    <property type="component" value="Unassembled WGS sequence"/>
</dbReference>
<dbReference type="EMBL" id="PXYG01000001">
    <property type="protein sequence ID" value="PSJ47788.1"/>
    <property type="molecule type" value="Genomic_DNA"/>
</dbReference>
<proteinExistence type="predicted"/>
<dbReference type="CDD" id="cd16441">
    <property type="entry name" value="beta_Kdo_transferase_KpsS"/>
    <property type="match status" value="1"/>
</dbReference>
<comment type="caution">
    <text evidence="1">The sequence shown here is derived from an EMBL/GenBank/DDBJ whole genome shotgun (WGS) entry which is preliminary data.</text>
</comment>
<dbReference type="InterPro" id="IPR007833">
    <property type="entry name" value="Capsule_polysaccharide_synth"/>
</dbReference>
<protein>
    <submittedName>
        <fullName evidence="1">Capsule biosynthesis protein</fullName>
    </submittedName>
</protein>
<evidence type="ECO:0000313" key="1">
    <source>
        <dbReference type="EMBL" id="PSJ47788.1"/>
    </source>
</evidence>
<dbReference type="AlphaFoldDB" id="A0A2P7RC22"/>
<dbReference type="RefSeq" id="WP_106728201.1">
    <property type="nucleotide sequence ID" value="NZ_PXYG01000001.1"/>
</dbReference>